<dbReference type="AlphaFoldDB" id="A0A5C5X276"/>
<dbReference type="EMBL" id="SIHI01000001">
    <property type="protein sequence ID" value="TWT57026.1"/>
    <property type="molecule type" value="Genomic_DNA"/>
</dbReference>
<name>A0A5C5X276_9PLAN</name>
<dbReference type="Proteomes" id="UP000317243">
    <property type="component" value="Unassembled WGS sequence"/>
</dbReference>
<proteinExistence type="predicted"/>
<comment type="caution">
    <text evidence="1">The sequence shown here is derived from an EMBL/GenBank/DDBJ whole genome shotgun (WGS) entry which is preliminary data.</text>
</comment>
<organism evidence="1 2">
    <name type="scientific">Thalassoglobus neptunius</name>
    <dbReference type="NCBI Taxonomy" id="1938619"/>
    <lineage>
        <taxon>Bacteria</taxon>
        <taxon>Pseudomonadati</taxon>
        <taxon>Planctomycetota</taxon>
        <taxon>Planctomycetia</taxon>
        <taxon>Planctomycetales</taxon>
        <taxon>Planctomycetaceae</taxon>
        <taxon>Thalassoglobus</taxon>
    </lineage>
</organism>
<keyword evidence="2" id="KW-1185">Reference proteome</keyword>
<evidence type="ECO:0000313" key="2">
    <source>
        <dbReference type="Proteomes" id="UP000317243"/>
    </source>
</evidence>
<gene>
    <name evidence="1" type="ORF">KOR42_03830</name>
</gene>
<sequence length="79" mass="9140">MLQTRADNIVVFPGASNKRLAGSRSPINGFRVDDFIPEDPEPQNAYNRRFANDLRRRFSDSMLKRKESPTRQPLTYTIV</sequence>
<evidence type="ECO:0000313" key="1">
    <source>
        <dbReference type="EMBL" id="TWT57026.1"/>
    </source>
</evidence>
<accession>A0A5C5X276</accession>
<protein>
    <submittedName>
        <fullName evidence="1">Uncharacterized protein</fullName>
    </submittedName>
</protein>
<reference evidence="1 2" key="1">
    <citation type="submission" date="2019-02" db="EMBL/GenBank/DDBJ databases">
        <title>Deep-cultivation of Planctomycetes and their phenomic and genomic characterization uncovers novel biology.</title>
        <authorList>
            <person name="Wiegand S."/>
            <person name="Jogler M."/>
            <person name="Boedeker C."/>
            <person name="Pinto D."/>
            <person name="Vollmers J."/>
            <person name="Rivas-Marin E."/>
            <person name="Kohn T."/>
            <person name="Peeters S.H."/>
            <person name="Heuer A."/>
            <person name="Rast P."/>
            <person name="Oberbeckmann S."/>
            <person name="Bunk B."/>
            <person name="Jeske O."/>
            <person name="Meyerdierks A."/>
            <person name="Storesund J.E."/>
            <person name="Kallscheuer N."/>
            <person name="Luecker S."/>
            <person name="Lage O.M."/>
            <person name="Pohl T."/>
            <person name="Merkel B.J."/>
            <person name="Hornburger P."/>
            <person name="Mueller R.-W."/>
            <person name="Bruemmer F."/>
            <person name="Labrenz M."/>
            <person name="Spormann A.M."/>
            <person name="Op Den Camp H."/>
            <person name="Overmann J."/>
            <person name="Amann R."/>
            <person name="Jetten M.S.M."/>
            <person name="Mascher T."/>
            <person name="Medema M.H."/>
            <person name="Devos D.P."/>
            <person name="Kaster A.-K."/>
            <person name="Ovreas L."/>
            <person name="Rohde M."/>
            <person name="Galperin M.Y."/>
            <person name="Jogler C."/>
        </authorList>
    </citation>
    <scope>NUCLEOTIDE SEQUENCE [LARGE SCALE GENOMIC DNA]</scope>
    <source>
        <strain evidence="1 2">KOR42</strain>
    </source>
</reference>